<dbReference type="Proteomes" id="UP000651452">
    <property type="component" value="Unassembled WGS sequence"/>
</dbReference>
<protein>
    <submittedName>
        <fullName evidence="1">Uncharacterized protein</fullName>
    </submittedName>
</protein>
<dbReference type="EMBL" id="RZGK01000010">
    <property type="protein sequence ID" value="KAF9696025.1"/>
    <property type="molecule type" value="Genomic_DNA"/>
</dbReference>
<evidence type="ECO:0000313" key="1">
    <source>
        <dbReference type="EMBL" id="KAF9696025.1"/>
    </source>
</evidence>
<reference evidence="1" key="2">
    <citation type="submission" date="2020-09" db="EMBL/GenBank/DDBJ databases">
        <title>Reference genome assembly for Australian Ascochyta lentis isolate Al4.</title>
        <authorList>
            <person name="Lee R.C."/>
            <person name="Farfan-Caceres L.M."/>
            <person name="Debler J.W."/>
            <person name="Williams A.H."/>
            <person name="Henares B.M."/>
        </authorList>
    </citation>
    <scope>NUCLEOTIDE SEQUENCE</scope>
    <source>
        <strain evidence="1">Al4</strain>
    </source>
</reference>
<dbReference type="AlphaFoldDB" id="A0A8H7MIM0"/>
<comment type="caution">
    <text evidence="1">The sequence shown here is derived from an EMBL/GenBank/DDBJ whole genome shotgun (WGS) entry which is preliminary data.</text>
</comment>
<accession>A0A8H7MIM0</accession>
<keyword evidence="2" id="KW-1185">Reference proteome</keyword>
<organism evidence="1 2">
    <name type="scientific">Ascochyta lentis</name>
    <dbReference type="NCBI Taxonomy" id="205686"/>
    <lineage>
        <taxon>Eukaryota</taxon>
        <taxon>Fungi</taxon>
        <taxon>Dikarya</taxon>
        <taxon>Ascomycota</taxon>
        <taxon>Pezizomycotina</taxon>
        <taxon>Dothideomycetes</taxon>
        <taxon>Pleosporomycetidae</taxon>
        <taxon>Pleosporales</taxon>
        <taxon>Pleosporineae</taxon>
        <taxon>Didymellaceae</taxon>
        <taxon>Ascochyta</taxon>
    </lineage>
</organism>
<evidence type="ECO:0000313" key="2">
    <source>
        <dbReference type="Proteomes" id="UP000651452"/>
    </source>
</evidence>
<reference evidence="1" key="1">
    <citation type="submission" date="2018-12" db="EMBL/GenBank/DDBJ databases">
        <authorList>
            <person name="Syme R.A."/>
            <person name="Farfan-Caceres L."/>
            <person name="Lichtenzveig J."/>
        </authorList>
    </citation>
    <scope>NUCLEOTIDE SEQUENCE</scope>
    <source>
        <strain evidence="1">Al4</strain>
    </source>
</reference>
<proteinExistence type="predicted"/>
<sequence>MLVAPTLQKGRSTRLVRHQNTTASRHHGITASQLQNTTAYRWRVWQRWTPVAALLLASACGKSKASVFSQLIEKLGAIGRTTNGSYVMPRSYPLDPPFSHMNPAAIPAPKGPELDLHADFKHCQSSDRDFCAIAALFPPYDPASLPLCPLGAPYRSFSPI</sequence>
<gene>
    <name evidence="1" type="ORF">EKO04_005852</name>
</gene>
<name>A0A8H7MIM0_9PLEO</name>